<gene>
    <name evidence="3" type="ORF">SAMN05216313_12821</name>
</gene>
<reference evidence="4" key="1">
    <citation type="submission" date="2016-10" db="EMBL/GenBank/DDBJ databases">
        <authorList>
            <person name="Varghese N."/>
            <person name="Submissions S."/>
        </authorList>
    </citation>
    <scope>NUCLEOTIDE SEQUENCE [LARGE SCALE GENOMIC DNA]</scope>
    <source>
        <strain evidence="4">NLAE-zl-G277</strain>
    </source>
</reference>
<dbReference type="PROSITE" id="PS50263">
    <property type="entry name" value="CN_HYDROLASE"/>
    <property type="match status" value="1"/>
</dbReference>
<dbReference type="CDD" id="cd07197">
    <property type="entry name" value="nitrilase"/>
    <property type="match status" value="1"/>
</dbReference>
<dbReference type="PANTHER" id="PTHR23088:SF27">
    <property type="entry name" value="DEAMINATED GLUTATHIONE AMIDASE"/>
    <property type="match status" value="1"/>
</dbReference>
<feature type="domain" description="CN hydrolase" evidence="2">
    <location>
        <begin position="3"/>
        <end position="238"/>
    </location>
</feature>
<dbReference type="Proteomes" id="UP000198508">
    <property type="component" value="Unassembled WGS sequence"/>
</dbReference>
<name>A0A1I0JB18_9FIRM</name>
<dbReference type="GO" id="GO:0016787">
    <property type="term" value="F:hydrolase activity"/>
    <property type="evidence" value="ECO:0007669"/>
    <property type="project" value="UniProtKB-KW"/>
</dbReference>
<dbReference type="AlphaFoldDB" id="A0A1I0JB18"/>
<proteinExistence type="inferred from homology"/>
<dbReference type="InterPro" id="IPR036526">
    <property type="entry name" value="C-N_Hydrolase_sf"/>
</dbReference>
<dbReference type="GeneID" id="93279982"/>
<dbReference type="STRING" id="460384.SAMN05216313_12821"/>
<evidence type="ECO:0000313" key="4">
    <source>
        <dbReference type="Proteomes" id="UP000198508"/>
    </source>
</evidence>
<evidence type="ECO:0000313" key="3">
    <source>
        <dbReference type="EMBL" id="SEU07187.1"/>
    </source>
</evidence>
<protein>
    <submittedName>
        <fullName evidence="3">Predicted amidohydrolase</fullName>
    </submittedName>
</protein>
<dbReference type="Pfam" id="PF00795">
    <property type="entry name" value="CN_hydrolase"/>
    <property type="match status" value="1"/>
</dbReference>
<keyword evidence="3" id="KW-0378">Hydrolase</keyword>
<organism evidence="3 4">
    <name type="scientific">Enterocloster lavalensis</name>
    <dbReference type="NCBI Taxonomy" id="460384"/>
    <lineage>
        <taxon>Bacteria</taxon>
        <taxon>Bacillati</taxon>
        <taxon>Bacillota</taxon>
        <taxon>Clostridia</taxon>
        <taxon>Lachnospirales</taxon>
        <taxon>Lachnospiraceae</taxon>
        <taxon>Enterocloster</taxon>
    </lineage>
</organism>
<keyword evidence="4" id="KW-1185">Reference proteome</keyword>
<dbReference type="EMBL" id="FOIM01000028">
    <property type="protein sequence ID" value="SEU07187.1"/>
    <property type="molecule type" value="Genomic_DNA"/>
</dbReference>
<dbReference type="RefSeq" id="WP_206197032.1">
    <property type="nucleotide sequence ID" value="NZ_CABJCG010000018.1"/>
</dbReference>
<dbReference type="InterPro" id="IPR003010">
    <property type="entry name" value="C-N_Hydrolase"/>
</dbReference>
<dbReference type="SUPFAM" id="SSF56317">
    <property type="entry name" value="Carbon-nitrogen hydrolase"/>
    <property type="match status" value="1"/>
</dbReference>
<dbReference type="Gene3D" id="3.60.110.10">
    <property type="entry name" value="Carbon-nitrogen hydrolase"/>
    <property type="match status" value="1"/>
</dbReference>
<evidence type="ECO:0000259" key="2">
    <source>
        <dbReference type="PROSITE" id="PS50263"/>
    </source>
</evidence>
<evidence type="ECO:0000256" key="1">
    <source>
        <dbReference type="ARBA" id="ARBA00010613"/>
    </source>
</evidence>
<accession>A0A1I0JB18</accession>
<sequence length="263" mass="29190">MKLIVASIQMDCILNDKKANLSKAEEMVICAAEKGAKLIVLPELFSTGYRVEEQDEALAEPIPGATTEWMQQLAARYGTYLIGAIIEAGENGALYDTAVVVGPEGYIASHRKMHLWGDECKRFKTGESIDVVELPFGKIGLQICYEIGFPEMARIQVRKGADILVYTSAFGRARYYVWDIASRSRALENGAFIVACNRCGRDKDSEFGGLSRIVAPDTTILADSGADGDAVVLAELDLDEVERMRRTLPYLRDMNRKLYNDKF</sequence>
<dbReference type="PANTHER" id="PTHR23088">
    <property type="entry name" value="NITRILASE-RELATED"/>
    <property type="match status" value="1"/>
</dbReference>
<comment type="similarity">
    <text evidence="1">Belongs to the carbon-nitrogen hydrolase superfamily. NIT1/NIT2 family.</text>
</comment>